<keyword evidence="4" id="KW-0479">Metal-binding</keyword>
<evidence type="ECO:0000256" key="1">
    <source>
        <dbReference type="ARBA" id="ARBA00001970"/>
    </source>
</evidence>
<protein>
    <submittedName>
        <fullName evidence="7">Peroxidase</fullName>
    </submittedName>
</protein>
<dbReference type="InterPro" id="IPR010255">
    <property type="entry name" value="Haem_peroxidase_sf"/>
</dbReference>
<evidence type="ECO:0000256" key="3">
    <source>
        <dbReference type="ARBA" id="ARBA00022617"/>
    </source>
</evidence>
<dbReference type="GO" id="GO:0005829">
    <property type="term" value="C:cytosol"/>
    <property type="evidence" value="ECO:0007669"/>
    <property type="project" value="TreeGrafter"/>
</dbReference>
<dbReference type="GO" id="GO:0004096">
    <property type="term" value="F:catalase activity"/>
    <property type="evidence" value="ECO:0007669"/>
    <property type="project" value="InterPro"/>
</dbReference>
<dbReference type="Gene3D" id="1.10.420.10">
    <property type="entry name" value="Peroxidase, domain 2"/>
    <property type="match status" value="1"/>
</dbReference>
<dbReference type="Proteomes" id="UP000234473">
    <property type="component" value="Unassembled WGS sequence"/>
</dbReference>
<dbReference type="GO" id="GO:0042744">
    <property type="term" value="P:hydrogen peroxide catabolic process"/>
    <property type="evidence" value="ECO:0007669"/>
    <property type="project" value="TreeGrafter"/>
</dbReference>
<dbReference type="PANTHER" id="PTHR30555:SF0">
    <property type="entry name" value="CATALASE-PEROXIDASE"/>
    <property type="match status" value="1"/>
</dbReference>
<organism evidence="7 8">
    <name type="scientific">Klebsiella variicola</name>
    <dbReference type="NCBI Taxonomy" id="244366"/>
    <lineage>
        <taxon>Bacteria</taxon>
        <taxon>Pseudomonadati</taxon>
        <taxon>Pseudomonadota</taxon>
        <taxon>Gammaproteobacteria</taxon>
        <taxon>Enterobacterales</taxon>
        <taxon>Enterobacteriaceae</taxon>
        <taxon>Klebsiella/Raoultella group</taxon>
        <taxon>Klebsiella</taxon>
        <taxon>Klebsiella pneumoniae complex</taxon>
    </lineage>
</organism>
<sequence length="39" mass="4409">NSVLRALAEVYACADGQQKLVHDFVAAWTKVMNLDRFDL</sequence>
<dbReference type="GO" id="GO:0070301">
    <property type="term" value="P:cellular response to hydrogen peroxide"/>
    <property type="evidence" value="ECO:0007669"/>
    <property type="project" value="TreeGrafter"/>
</dbReference>
<evidence type="ECO:0000256" key="6">
    <source>
        <dbReference type="ARBA" id="ARBA00023004"/>
    </source>
</evidence>
<evidence type="ECO:0000313" key="8">
    <source>
        <dbReference type="Proteomes" id="UP000234473"/>
    </source>
</evidence>
<comment type="cofactor">
    <cofactor evidence="1">
        <name>heme b</name>
        <dbReference type="ChEBI" id="CHEBI:60344"/>
    </cofactor>
</comment>
<dbReference type="GO" id="GO:0046872">
    <property type="term" value="F:metal ion binding"/>
    <property type="evidence" value="ECO:0007669"/>
    <property type="project" value="UniProtKB-KW"/>
</dbReference>
<accession>A0A2N5A7U2</accession>
<feature type="non-terminal residue" evidence="7">
    <location>
        <position position="1"/>
    </location>
</feature>
<dbReference type="EMBL" id="PICB01002037">
    <property type="protein sequence ID" value="PLP39910.1"/>
    <property type="molecule type" value="Genomic_DNA"/>
</dbReference>
<dbReference type="AlphaFoldDB" id="A0A2N5A7U2"/>
<reference evidence="7 8" key="1">
    <citation type="submission" date="2017-11" db="EMBL/GenBank/DDBJ databases">
        <authorList>
            <person name="Han C.G."/>
        </authorList>
    </citation>
    <scope>NUCLEOTIDE SEQUENCE [LARGE SCALE GENOMIC DNA]</scope>
    <source>
        <strain evidence="7 8">A5</strain>
    </source>
</reference>
<evidence type="ECO:0000256" key="5">
    <source>
        <dbReference type="ARBA" id="ARBA00023002"/>
    </source>
</evidence>
<evidence type="ECO:0000256" key="2">
    <source>
        <dbReference type="ARBA" id="ARBA00022559"/>
    </source>
</evidence>
<keyword evidence="2 7" id="KW-0575">Peroxidase</keyword>
<keyword evidence="6" id="KW-0408">Iron</keyword>
<gene>
    <name evidence="7" type="ORF">CWM98_28690</name>
</gene>
<dbReference type="PANTHER" id="PTHR30555">
    <property type="entry name" value="HYDROPEROXIDASE I, BIFUNCTIONAL CATALASE-PEROXIDASE"/>
    <property type="match status" value="1"/>
</dbReference>
<dbReference type="GO" id="GO:0020037">
    <property type="term" value="F:heme binding"/>
    <property type="evidence" value="ECO:0007669"/>
    <property type="project" value="InterPro"/>
</dbReference>
<reference evidence="7 8" key="2">
    <citation type="submission" date="2018-01" db="EMBL/GenBank/DDBJ databases">
        <title>Genomic study of Klebsiella pneumoniae.</title>
        <authorList>
            <person name="Yang Y."/>
            <person name="Bicalho R."/>
        </authorList>
    </citation>
    <scope>NUCLEOTIDE SEQUENCE [LARGE SCALE GENOMIC DNA]</scope>
    <source>
        <strain evidence="7 8">A5</strain>
    </source>
</reference>
<evidence type="ECO:0000256" key="4">
    <source>
        <dbReference type="ARBA" id="ARBA00022723"/>
    </source>
</evidence>
<keyword evidence="5" id="KW-0560">Oxidoreductase</keyword>
<dbReference type="SUPFAM" id="SSF48113">
    <property type="entry name" value="Heme-dependent peroxidases"/>
    <property type="match status" value="1"/>
</dbReference>
<keyword evidence="3" id="KW-0349">Heme</keyword>
<evidence type="ECO:0000313" key="7">
    <source>
        <dbReference type="EMBL" id="PLP39910.1"/>
    </source>
</evidence>
<dbReference type="Gene3D" id="1.10.520.10">
    <property type="match status" value="1"/>
</dbReference>
<proteinExistence type="predicted"/>
<name>A0A2N5A7U2_KLEVA</name>
<comment type="caution">
    <text evidence="7">The sequence shown here is derived from an EMBL/GenBank/DDBJ whole genome shotgun (WGS) entry which is preliminary data.</text>
</comment>
<dbReference type="InterPro" id="IPR000763">
    <property type="entry name" value="Catalase_peroxidase"/>
</dbReference>